<dbReference type="EMBL" id="UINC01215993">
    <property type="protein sequence ID" value="SVE41942.1"/>
    <property type="molecule type" value="Genomic_DNA"/>
</dbReference>
<protein>
    <submittedName>
        <fullName evidence="1">Uncharacterized protein</fullName>
    </submittedName>
</protein>
<proteinExistence type="predicted"/>
<feature type="non-terminal residue" evidence="1">
    <location>
        <position position="24"/>
    </location>
</feature>
<evidence type="ECO:0000313" key="1">
    <source>
        <dbReference type="EMBL" id="SVE41942.1"/>
    </source>
</evidence>
<gene>
    <name evidence="1" type="ORF">METZ01_LOCUS494796</name>
</gene>
<name>A0A383DBS6_9ZZZZ</name>
<accession>A0A383DBS6</accession>
<organism evidence="1">
    <name type="scientific">marine metagenome</name>
    <dbReference type="NCBI Taxonomy" id="408172"/>
    <lineage>
        <taxon>unclassified sequences</taxon>
        <taxon>metagenomes</taxon>
        <taxon>ecological metagenomes</taxon>
    </lineage>
</organism>
<reference evidence="1" key="1">
    <citation type="submission" date="2018-05" db="EMBL/GenBank/DDBJ databases">
        <authorList>
            <person name="Lanie J.A."/>
            <person name="Ng W.-L."/>
            <person name="Kazmierczak K.M."/>
            <person name="Andrzejewski T.M."/>
            <person name="Davidsen T.M."/>
            <person name="Wayne K.J."/>
            <person name="Tettelin H."/>
            <person name="Glass J.I."/>
            <person name="Rusch D."/>
            <person name="Podicherti R."/>
            <person name="Tsui H.-C.T."/>
            <person name="Winkler M.E."/>
        </authorList>
    </citation>
    <scope>NUCLEOTIDE SEQUENCE</scope>
</reference>
<dbReference type="AlphaFoldDB" id="A0A383DBS6"/>
<sequence length="24" mass="2851">MKKIILIILVFFNTNLFAMELKPL</sequence>